<dbReference type="PANTHER" id="PTHR43800">
    <property type="entry name" value="PEPTIDYL-LYSINE N-ACETYLTRANSFERASE YJAB"/>
    <property type="match status" value="1"/>
</dbReference>
<evidence type="ECO:0000256" key="1">
    <source>
        <dbReference type="ARBA" id="ARBA00022679"/>
    </source>
</evidence>
<dbReference type="SUPFAM" id="SSF55729">
    <property type="entry name" value="Acyl-CoA N-acyltransferases (Nat)"/>
    <property type="match status" value="1"/>
</dbReference>
<dbReference type="Gene3D" id="3.40.630.30">
    <property type="match status" value="1"/>
</dbReference>
<evidence type="ECO:0000313" key="5">
    <source>
        <dbReference type="Proteomes" id="UP000095553"/>
    </source>
</evidence>
<dbReference type="PROSITE" id="PS51186">
    <property type="entry name" value="GNAT"/>
    <property type="match status" value="1"/>
</dbReference>
<sequence>MRLLGGVGVIRQYDEYDIDALMKIWLDTNIQTHNFISSDYWCSNYDMVRKILPYAEIYVYQDDSVKQIIGFIGLNGNYIEGVFVKETMQSKGIGKMLLDYVKNFKTTLTLIVYQKNKKAIRFYLREKFSIQSENVDDNTEEKEFIMVWNRQI</sequence>
<protein>
    <submittedName>
        <fullName evidence="4">Uncharacterized N-acetyltransferase YjaB</fullName>
        <ecNumber evidence="4">2.3.1.-</ecNumber>
    </submittedName>
</protein>
<organism evidence="4 5">
    <name type="scientific">Anaerostipes hadrus</name>
    <dbReference type="NCBI Taxonomy" id="649756"/>
    <lineage>
        <taxon>Bacteria</taxon>
        <taxon>Bacillati</taxon>
        <taxon>Bacillota</taxon>
        <taxon>Clostridia</taxon>
        <taxon>Lachnospirales</taxon>
        <taxon>Lachnospiraceae</taxon>
        <taxon>Anaerostipes</taxon>
    </lineage>
</organism>
<dbReference type="Pfam" id="PF13508">
    <property type="entry name" value="Acetyltransf_7"/>
    <property type="match status" value="1"/>
</dbReference>
<dbReference type="CDD" id="cd04301">
    <property type="entry name" value="NAT_SF"/>
    <property type="match status" value="1"/>
</dbReference>
<feature type="domain" description="N-acetyltransferase" evidence="3">
    <location>
        <begin position="8"/>
        <end position="151"/>
    </location>
</feature>
<accession>A0A173U3L4</accession>
<evidence type="ECO:0000256" key="2">
    <source>
        <dbReference type="ARBA" id="ARBA00023315"/>
    </source>
</evidence>
<dbReference type="EMBL" id="CYXY01000017">
    <property type="protein sequence ID" value="CUN09673.1"/>
    <property type="molecule type" value="Genomic_DNA"/>
</dbReference>
<name>A0A173U3L4_ANAHA</name>
<evidence type="ECO:0000313" key="4">
    <source>
        <dbReference type="EMBL" id="CUN09673.1"/>
    </source>
</evidence>
<keyword evidence="1 4" id="KW-0808">Transferase</keyword>
<reference evidence="4 5" key="1">
    <citation type="submission" date="2015-09" db="EMBL/GenBank/DDBJ databases">
        <authorList>
            <consortium name="Pathogen Informatics"/>
        </authorList>
    </citation>
    <scope>NUCLEOTIDE SEQUENCE [LARGE SCALE GENOMIC DNA]</scope>
    <source>
        <strain evidence="4 5">2789STDY5834959</strain>
    </source>
</reference>
<gene>
    <name evidence="4" type="primary">yjaB_3</name>
    <name evidence="4" type="ORF">ERS852571_02494</name>
</gene>
<evidence type="ECO:0000259" key="3">
    <source>
        <dbReference type="PROSITE" id="PS51186"/>
    </source>
</evidence>
<dbReference type="AlphaFoldDB" id="A0A173U3L4"/>
<dbReference type="EC" id="2.3.1.-" evidence="4"/>
<dbReference type="InterPro" id="IPR000182">
    <property type="entry name" value="GNAT_dom"/>
</dbReference>
<dbReference type="InterPro" id="IPR016181">
    <property type="entry name" value="Acyl_CoA_acyltransferase"/>
</dbReference>
<dbReference type="GO" id="GO:0016747">
    <property type="term" value="F:acyltransferase activity, transferring groups other than amino-acyl groups"/>
    <property type="evidence" value="ECO:0007669"/>
    <property type="project" value="InterPro"/>
</dbReference>
<keyword evidence="2 4" id="KW-0012">Acyltransferase</keyword>
<dbReference type="Proteomes" id="UP000095553">
    <property type="component" value="Unassembled WGS sequence"/>
</dbReference>
<proteinExistence type="predicted"/>
<dbReference type="PANTHER" id="PTHR43800:SF1">
    <property type="entry name" value="PEPTIDYL-LYSINE N-ACETYLTRANSFERASE YJAB"/>
    <property type="match status" value="1"/>
</dbReference>